<evidence type="ECO:0000256" key="2">
    <source>
        <dbReference type="ARBA" id="ARBA00004760"/>
    </source>
</evidence>
<feature type="domain" description="Ketoreductase" evidence="12">
    <location>
        <begin position="35"/>
        <end position="226"/>
    </location>
</feature>
<dbReference type="Proteomes" id="UP000674318">
    <property type="component" value="Chromosome 35"/>
</dbReference>
<evidence type="ECO:0000256" key="11">
    <source>
        <dbReference type="SAM" id="SignalP"/>
    </source>
</evidence>
<dbReference type="EMBL" id="JAFJZO010000035">
    <property type="protein sequence ID" value="KAG5492457.1"/>
    <property type="molecule type" value="Genomic_DNA"/>
</dbReference>
<dbReference type="RefSeq" id="XP_067753241.1">
    <property type="nucleotide sequence ID" value="XM_067897084.1"/>
</dbReference>
<dbReference type="InterPro" id="IPR045022">
    <property type="entry name" value="KDSR-like"/>
</dbReference>
<keyword evidence="5" id="KW-0521">NADP</keyword>
<dbReference type="Pfam" id="PF00106">
    <property type="entry name" value="adh_short"/>
    <property type="match status" value="1"/>
</dbReference>
<dbReference type="SUPFAM" id="SSF51735">
    <property type="entry name" value="NAD(P)-binding Rossmann-fold domains"/>
    <property type="match status" value="1"/>
</dbReference>
<evidence type="ECO:0000256" key="4">
    <source>
        <dbReference type="ARBA" id="ARBA00022824"/>
    </source>
</evidence>
<proteinExistence type="inferred from homology"/>
<comment type="subcellular location">
    <subcellularLocation>
        <location evidence="1">Endoplasmic reticulum</location>
    </subcellularLocation>
</comment>
<keyword evidence="6" id="KW-0746">Sphingolipid metabolism</keyword>
<dbReference type="PANTHER" id="PTHR43550:SF3">
    <property type="entry name" value="3-KETODIHYDROSPHINGOSINE REDUCTASE"/>
    <property type="match status" value="1"/>
</dbReference>
<dbReference type="EC" id="1.1.1.102" evidence="9"/>
<dbReference type="GO" id="GO:0006666">
    <property type="term" value="P:3-keto-sphinganine metabolic process"/>
    <property type="evidence" value="ECO:0007669"/>
    <property type="project" value="InterPro"/>
</dbReference>
<dbReference type="PANTHER" id="PTHR43550">
    <property type="entry name" value="3-KETODIHYDROSPHINGOSINE REDUCTASE"/>
    <property type="match status" value="1"/>
</dbReference>
<name>A0A836L094_9TRYP</name>
<dbReference type="InterPro" id="IPR002347">
    <property type="entry name" value="SDR_fam"/>
</dbReference>
<evidence type="ECO:0000313" key="13">
    <source>
        <dbReference type="EMBL" id="KAG5492457.1"/>
    </source>
</evidence>
<keyword evidence="7" id="KW-0560">Oxidoreductase</keyword>
<keyword evidence="4" id="KW-0256">Endoplasmic reticulum</keyword>
<evidence type="ECO:0000256" key="1">
    <source>
        <dbReference type="ARBA" id="ARBA00004240"/>
    </source>
</evidence>
<evidence type="ECO:0000256" key="10">
    <source>
        <dbReference type="RuleBase" id="RU000363"/>
    </source>
</evidence>
<comment type="pathway">
    <text evidence="2">Lipid metabolism; sphingolipid metabolism.</text>
</comment>
<dbReference type="InterPro" id="IPR057326">
    <property type="entry name" value="KR_dom"/>
</dbReference>
<protein>
    <recommendedName>
        <fullName evidence="9">3-dehydrosphinganine reductase</fullName>
        <ecNumber evidence="9">1.1.1.102</ecNumber>
    </recommendedName>
</protein>
<dbReference type="PRINTS" id="PR00081">
    <property type="entry name" value="GDHRDH"/>
</dbReference>
<dbReference type="InterPro" id="IPR036291">
    <property type="entry name" value="NAD(P)-bd_dom_sf"/>
</dbReference>
<evidence type="ECO:0000256" key="6">
    <source>
        <dbReference type="ARBA" id="ARBA00022919"/>
    </source>
</evidence>
<feature type="chain" id="PRO_5032825150" description="3-dehydrosphinganine reductase" evidence="11">
    <location>
        <begin position="20"/>
        <end position="339"/>
    </location>
</feature>
<dbReference type="GeneID" id="94287161"/>
<comment type="pathway">
    <text evidence="3">Sphingolipid metabolism.</text>
</comment>
<dbReference type="KEGG" id="phet:94287161"/>
<evidence type="ECO:0000313" key="14">
    <source>
        <dbReference type="Proteomes" id="UP000674318"/>
    </source>
</evidence>
<dbReference type="AlphaFoldDB" id="A0A836L094"/>
<dbReference type="GO" id="GO:0005789">
    <property type="term" value="C:endoplasmic reticulum membrane"/>
    <property type="evidence" value="ECO:0007669"/>
    <property type="project" value="TreeGrafter"/>
</dbReference>
<dbReference type="CDD" id="cd08939">
    <property type="entry name" value="KDSR-like_SDR_c"/>
    <property type="match status" value="1"/>
</dbReference>
<dbReference type="PRINTS" id="PR00080">
    <property type="entry name" value="SDRFAMILY"/>
</dbReference>
<comment type="caution">
    <text evidence="13">The sequence shown here is derived from an EMBL/GenBank/DDBJ whole genome shotgun (WGS) entry which is preliminary data.</text>
</comment>
<evidence type="ECO:0000256" key="5">
    <source>
        <dbReference type="ARBA" id="ARBA00022857"/>
    </source>
</evidence>
<evidence type="ECO:0000256" key="9">
    <source>
        <dbReference type="ARBA" id="ARBA00026112"/>
    </source>
</evidence>
<evidence type="ECO:0000256" key="8">
    <source>
        <dbReference type="ARBA" id="ARBA00023098"/>
    </source>
</evidence>
<comment type="similarity">
    <text evidence="10">Belongs to the short-chain dehydrogenases/reductases (SDR) family.</text>
</comment>
<evidence type="ECO:0000259" key="12">
    <source>
        <dbReference type="SMART" id="SM00822"/>
    </source>
</evidence>
<keyword evidence="8" id="KW-0443">Lipid metabolism</keyword>
<reference evidence="13 14" key="1">
    <citation type="submission" date="2021-02" db="EMBL/GenBank/DDBJ databases">
        <title>Porcisia hertigi Genome sequencing and assembly.</title>
        <authorList>
            <person name="Almutairi H."/>
            <person name="Gatherer D."/>
        </authorList>
    </citation>
    <scope>NUCLEOTIDE SEQUENCE [LARGE SCALE GENOMIC DNA]</scope>
    <source>
        <strain evidence="13 14">C119</strain>
    </source>
</reference>
<dbReference type="GO" id="GO:0047560">
    <property type="term" value="F:3-dehydrosphinganine reductase activity"/>
    <property type="evidence" value="ECO:0007669"/>
    <property type="project" value="UniProtKB-EC"/>
</dbReference>
<evidence type="ECO:0000256" key="7">
    <source>
        <dbReference type="ARBA" id="ARBA00023002"/>
    </source>
</evidence>
<dbReference type="SMART" id="SM00822">
    <property type="entry name" value="PKS_KR"/>
    <property type="match status" value="1"/>
</dbReference>
<dbReference type="Gene3D" id="3.40.50.720">
    <property type="entry name" value="NAD(P)-binding Rossmann-like Domain"/>
    <property type="match status" value="1"/>
</dbReference>
<organism evidence="13 14">
    <name type="scientific">Porcisia hertigi</name>
    <dbReference type="NCBI Taxonomy" id="2761500"/>
    <lineage>
        <taxon>Eukaryota</taxon>
        <taxon>Discoba</taxon>
        <taxon>Euglenozoa</taxon>
        <taxon>Kinetoplastea</taxon>
        <taxon>Metakinetoplastina</taxon>
        <taxon>Trypanosomatida</taxon>
        <taxon>Trypanosomatidae</taxon>
        <taxon>Leishmaniinae</taxon>
        <taxon>Porcisia</taxon>
    </lineage>
</organism>
<accession>A0A836L094</accession>
<dbReference type="FunFam" id="3.40.50.720:FF:000807">
    <property type="entry name" value="3-keto-dihydrosphingosine reductase"/>
    <property type="match status" value="1"/>
</dbReference>
<dbReference type="GO" id="GO:0030148">
    <property type="term" value="P:sphingolipid biosynthetic process"/>
    <property type="evidence" value="ECO:0007669"/>
    <property type="project" value="InterPro"/>
</dbReference>
<keyword evidence="14" id="KW-1185">Reference proteome</keyword>
<dbReference type="OrthoDB" id="37659at2759"/>
<sequence length="339" mass="36067">MLAFFVALVAVLGASFVLAALWAVQRVPKWDWESSTVLITGGSVGIGLATAKSIARKKVPFLVLAARRESTLQEAVLEVKSVIDECHSCTRVSFVVMDVTDEDSVAAGIARAKAQCDGRPVNLLICNAGFAHPARFVDSTMAHARQMMEVNYFGCLSVLWKVLPDMLEMKWGRVVLTSSMAARAPIAGYSLYSATKAGLRAFAHSLDMENSCLGVRVQVVSPPDVETPGYAHESEVKSPECAAISSFGGAKPFTAEAMAQSIVDGISDYSFDITLGSDGAMLNYGSAGMEPATSVTALLVQSTAGGALRLGLAIFSKIHYGIVRRVRLSRVSSGPQPRQ</sequence>
<evidence type="ECO:0000256" key="3">
    <source>
        <dbReference type="ARBA" id="ARBA00004991"/>
    </source>
</evidence>
<gene>
    <name evidence="13" type="ORF">JKF63_01035</name>
</gene>
<feature type="signal peptide" evidence="11">
    <location>
        <begin position="1"/>
        <end position="19"/>
    </location>
</feature>
<keyword evidence="11" id="KW-0732">Signal</keyword>